<dbReference type="AlphaFoldDB" id="A0A0G4FX09"/>
<evidence type="ECO:0000313" key="2">
    <source>
        <dbReference type="Proteomes" id="UP000041254"/>
    </source>
</evidence>
<dbReference type="Proteomes" id="UP000041254">
    <property type="component" value="Unassembled WGS sequence"/>
</dbReference>
<protein>
    <submittedName>
        <fullName evidence="1">Uncharacterized protein</fullName>
    </submittedName>
</protein>
<keyword evidence="2" id="KW-1185">Reference proteome</keyword>
<sequence>MEGGTLQTIAFEESVLDLPVQRRLQRQYSIPLSIPPPAAHPTTLDALASVIGLRKKHSTLADREWRMPSLAIVRQEGWGTDSLGGFVRTSTSLQHIGGCYWDRQWASVFERMPVGGPGQKGPLARLESMGDIKISSPPGLDQLQEALSAHGCHKSLKRLDVSLPPAADGTDVLLRLCALEQFITSCCAPSAVPVEIAGCGDGTIDLGTLHSDHFPTKPSPRFITAVQELATKAETLRVTLPNGPLLPPKKAAIDLAPTLLREGDPTGGRCLAHLHHPS</sequence>
<dbReference type="VEuPathDB" id="CryptoDB:Vbra_16415"/>
<dbReference type="PhylomeDB" id="A0A0G4FX09"/>
<proteinExistence type="predicted"/>
<dbReference type="EMBL" id="CDMY01000513">
    <property type="protein sequence ID" value="CEM19486.1"/>
    <property type="molecule type" value="Genomic_DNA"/>
</dbReference>
<organism evidence="1 2">
    <name type="scientific">Vitrella brassicaformis (strain CCMP3155)</name>
    <dbReference type="NCBI Taxonomy" id="1169540"/>
    <lineage>
        <taxon>Eukaryota</taxon>
        <taxon>Sar</taxon>
        <taxon>Alveolata</taxon>
        <taxon>Colpodellida</taxon>
        <taxon>Vitrellaceae</taxon>
        <taxon>Vitrella</taxon>
    </lineage>
</organism>
<accession>A0A0G4FX09</accession>
<gene>
    <name evidence="1" type="ORF">Vbra_16415</name>
</gene>
<reference evidence="1 2" key="1">
    <citation type="submission" date="2014-11" db="EMBL/GenBank/DDBJ databases">
        <authorList>
            <person name="Zhu J."/>
            <person name="Qi W."/>
            <person name="Song R."/>
        </authorList>
    </citation>
    <scope>NUCLEOTIDE SEQUENCE [LARGE SCALE GENOMIC DNA]</scope>
</reference>
<name>A0A0G4FX09_VITBC</name>
<evidence type="ECO:0000313" key="1">
    <source>
        <dbReference type="EMBL" id="CEM19486.1"/>
    </source>
</evidence>
<dbReference type="InParanoid" id="A0A0G4FX09"/>